<evidence type="ECO:0000313" key="6">
    <source>
        <dbReference type="Proteomes" id="UP000468388"/>
    </source>
</evidence>
<feature type="domain" description="HTH araC/xylS-type" evidence="4">
    <location>
        <begin position="28"/>
        <end position="126"/>
    </location>
</feature>
<dbReference type="SMART" id="SM00342">
    <property type="entry name" value="HTH_ARAC"/>
    <property type="match status" value="1"/>
</dbReference>
<sequence>MFVPPLPNIIEIPFFEKGFIPPDCIIMEKLNLLIEQNYKENKPASFYTEEMNLSLKVLNAIAKRRRGLTLHGLIQYRIYTQAAHLILNTRMTMKEISFALGLSDPAYFSRRFKRITGMKPKNFKQINYNSHHIF</sequence>
<organism evidence="5 6">
    <name type="scientific">Chitinophaga oryziterrae</name>
    <dbReference type="NCBI Taxonomy" id="1031224"/>
    <lineage>
        <taxon>Bacteria</taxon>
        <taxon>Pseudomonadati</taxon>
        <taxon>Bacteroidota</taxon>
        <taxon>Chitinophagia</taxon>
        <taxon>Chitinophagales</taxon>
        <taxon>Chitinophagaceae</taxon>
        <taxon>Chitinophaga</taxon>
    </lineage>
</organism>
<dbReference type="AlphaFoldDB" id="A0A6N8J5D1"/>
<dbReference type="Pfam" id="PF12833">
    <property type="entry name" value="HTH_18"/>
    <property type="match status" value="1"/>
</dbReference>
<dbReference type="GO" id="GO:0043565">
    <property type="term" value="F:sequence-specific DNA binding"/>
    <property type="evidence" value="ECO:0007669"/>
    <property type="project" value="InterPro"/>
</dbReference>
<dbReference type="InterPro" id="IPR018060">
    <property type="entry name" value="HTH_AraC"/>
</dbReference>
<evidence type="ECO:0000259" key="4">
    <source>
        <dbReference type="PROSITE" id="PS01124"/>
    </source>
</evidence>
<comment type="caution">
    <text evidence="5">The sequence shown here is derived from an EMBL/GenBank/DDBJ whole genome shotgun (WGS) entry which is preliminary data.</text>
</comment>
<keyword evidence="2" id="KW-0238">DNA-binding</keyword>
<keyword evidence="1" id="KW-0805">Transcription regulation</keyword>
<name>A0A6N8J5D1_9BACT</name>
<dbReference type="Proteomes" id="UP000468388">
    <property type="component" value="Unassembled WGS sequence"/>
</dbReference>
<dbReference type="InterPro" id="IPR009057">
    <property type="entry name" value="Homeodomain-like_sf"/>
</dbReference>
<accession>A0A6N8J5D1</accession>
<dbReference type="PANTHER" id="PTHR43280:SF32">
    <property type="entry name" value="TRANSCRIPTIONAL REGULATORY PROTEIN"/>
    <property type="match status" value="1"/>
</dbReference>
<gene>
    <name evidence="5" type="ORF">GO495_06645</name>
</gene>
<dbReference type="OrthoDB" id="1096411at2"/>
<dbReference type="Gene3D" id="1.10.10.60">
    <property type="entry name" value="Homeodomain-like"/>
    <property type="match status" value="1"/>
</dbReference>
<reference evidence="5 6" key="1">
    <citation type="submission" date="2019-12" db="EMBL/GenBank/DDBJ databases">
        <title>The draft genomic sequence of strain Chitinophaga oryziterrae JCM 16595.</title>
        <authorList>
            <person name="Zhang X."/>
        </authorList>
    </citation>
    <scope>NUCLEOTIDE SEQUENCE [LARGE SCALE GENOMIC DNA]</scope>
    <source>
        <strain evidence="5 6">JCM 16595</strain>
    </source>
</reference>
<evidence type="ECO:0000313" key="5">
    <source>
        <dbReference type="EMBL" id="MVT40253.1"/>
    </source>
</evidence>
<protein>
    <submittedName>
        <fullName evidence="5">Helix-turn-helix domain-containing protein</fullName>
    </submittedName>
</protein>
<dbReference type="RefSeq" id="WP_157298879.1">
    <property type="nucleotide sequence ID" value="NZ_BAAAZB010000005.1"/>
</dbReference>
<evidence type="ECO:0000256" key="1">
    <source>
        <dbReference type="ARBA" id="ARBA00023015"/>
    </source>
</evidence>
<dbReference type="GO" id="GO:0003700">
    <property type="term" value="F:DNA-binding transcription factor activity"/>
    <property type="evidence" value="ECO:0007669"/>
    <property type="project" value="InterPro"/>
</dbReference>
<dbReference type="SUPFAM" id="SSF46689">
    <property type="entry name" value="Homeodomain-like"/>
    <property type="match status" value="1"/>
</dbReference>
<proteinExistence type="predicted"/>
<keyword evidence="6" id="KW-1185">Reference proteome</keyword>
<dbReference type="EMBL" id="WRXO01000001">
    <property type="protein sequence ID" value="MVT40253.1"/>
    <property type="molecule type" value="Genomic_DNA"/>
</dbReference>
<dbReference type="PROSITE" id="PS01124">
    <property type="entry name" value="HTH_ARAC_FAMILY_2"/>
    <property type="match status" value="1"/>
</dbReference>
<dbReference type="PANTHER" id="PTHR43280">
    <property type="entry name" value="ARAC-FAMILY TRANSCRIPTIONAL REGULATOR"/>
    <property type="match status" value="1"/>
</dbReference>
<evidence type="ECO:0000256" key="3">
    <source>
        <dbReference type="ARBA" id="ARBA00023163"/>
    </source>
</evidence>
<keyword evidence="3" id="KW-0804">Transcription</keyword>
<evidence type="ECO:0000256" key="2">
    <source>
        <dbReference type="ARBA" id="ARBA00023125"/>
    </source>
</evidence>